<feature type="transmembrane region" description="Helical" evidence="11">
    <location>
        <begin position="104"/>
        <end position="130"/>
    </location>
</feature>
<evidence type="ECO:0000313" key="14">
    <source>
        <dbReference type="Proteomes" id="UP001066276"/>
    </source>
</evidence>
<dbReference type="PRINTS" id="PR00237">
    <property type="entry name" value="GPCRRHODOPSN"/>
</dbReference>
<dbReference type="PROSITE" id="PS50262">
    <property type="entry name" value="G_PROTEIN_RECEP_F1_2"/>
    <property type="match status" value="1"/>
</dbReference>
<dbReference type="GO" id="GO:0060326">
    <property type="term" value="P:cell chemotaxis"/>
    <property type="evidence" value="ECO:0007669"/>
    <property type="project" value="TreeGrafter"/>
</dbReference>
<dbReference type="GO" id="GO:0009897">
    <property type="term" value="C:external side of plasma membrane"/>
    <property type="evidence" value="ECO:0007669"/>
    <property type="project" value="TreeGrafter"/>
</dbReference>
<dbReference type="Gene3D" id="1.20.1070.10">
    <property type="entry name" value="Rhodopsin 7-helix transmembrane proteins"/>
    <property type="match status" value="1"/>
</dbReference>
<evidence type="ECO:0000256" key="11">
    <source>
        <dbReference type="SAM" id="Phobius"/>
    </source>
</evidence>
<feature type="transmembrane region" description="Helical" evidence="11">
    <location>
        <begin position="136"/>
        <end position="158"/>
    </location>
</feature>
<dbReference type="InterPro" id="IPR000355">
    <property type="entry name" value="Chemokine_rcpt"/>
</dbReference>
<dbReference type="InterPro" id="IPR017452">
    <property type="entry name" value="GPCR_Rhodpsn_7TM"/>
</dbReference>
<dbReference type="GO" id="GO:0007204">
    <property type="term" value="P:positive regulation of cytosolic calcium ion concentration"/>
    <property type="evidence" value="ECO:0007669"/>
    <property type="project" value="TreeGrafter"/>
</dbReference>
<comment type="subcellular location">
    <subcellularLocation>
        <location evidence="1">Cell membrane</location>
        <topology evidence="1">Multi-pass membrane protein</topology>
    </subcellularLocation>
</comment>
<comment type="caution">
    <text evidence="13">The sequence shown here is derived from an EMBL/GenBank/DDBJ whole genome shotgun (WGS) entry which is preliminary data.</text>
</comment>
<name>A0AAV7QC34_PLEWA</name>
<dbReference type="AlphaFoldDB" id="A0AAV7QC34"/>
<dbReference type="Proteomes" id="UP001066276">
    <property type="component" value="Chromosome 6"/>
</dbReference>
<reference evidence="13" key="1">
    <citation type="journal article" date="2022" name="bioRxiv">
        <title>Sequencing and chromosome-scale assembly of the giantPleurodeles waltlgenome.</title>
        <authorList>
            <person name="Brown T."/>
            <person name="Elewa A."/>
            <person name="Iarovenko S."/>
            <person name="Subramanian E."/>
            <person name="Araus A.J."/>
            <person name="Petzold A."/>
            <person name="Susuki M."/>
            <person name="Suzuki K.-i.T."/>
            <person name="Hayashi T."/>
            <person name="Toyoda A."/>
            <person name="Oliveira C."/>
            <person name="Osipova E."/>
            <person name="Leigh N.D."/>
            <person name="Simon A."/>
            <person name="Yun M.H."/>
        </authorList>
    </citation>
    <scope>NUCLEOTIDE SEQUENCE</scope>
    <source>
        <strain evidence="13">20211129_DDA</strain>
        <tissue evidence="13">Liver</tissue>
    </source>
</reference>
<dbReference type="GO" id="GO:0006955">
    <property type="term" value="P:immune response"/>
    <property type="evidence" value="ECO:0007669"/>
    <property type="project" value="InterPro"/>
</dbReference>
<accession>A0AAV7QC34</accession>
<feature type="domain" description="G-protein coupled receptors family 1 profile" evidence="12">
    <location>
        <begin position="81"/>
        <end position="330"/>
    </location>
</feature>
<dbReference type="PRINTS" id="PR00641">
    <property type="entry name" value="CHEMOKINER7"/>
</dbReference>
<evidence type="ECO:0000256" key="7">
    <source>
        <dbReference type="ARBA" id="ARBA00023170"/>
    </source>
</evidence>
<evidence type="ECO:0000256" key="1">
    <source>
        <dbReference type="ARBA" id="ARBA00004651"/>
    </source>
</evidence>
<protein>
    <recommendedName>
        <fullName evidence="12">G-protein coupled receptors family 1 profile domain-containing protein</fullName>
    </recommendedName>
</protein>
<evidence type="ECO:0000256" key="2">
    <source>
        <dbReference type="ARBA" id="ARBA00022475"/>
    </source>
</evidence>
<dbReference type="PANTHER" id="PTHR10489:SF635">
    <property type="entry name" value="C-C CHEMOKINE RECEPTOR TYPE 7"/>
    <property type="match status" value="1"/>
</dbReference>
<evidence type="ECO:0000256" key="6">
    <source>
        <dbReference type="ARBA" id="ARBA00023136"/>
    </source>
</evidence>
<feature type="transmembrane region" description="Helical" evidence="11">
    <location>
        <begin position="233"/>
        <end position="252"/>
    </location>
</feature>
<keyword evidence="2" id="KW-1003">Cell membrane</keyword>
<dbReference type="PANTHER" id="PTHR10489">
    <property type="entry name" value="CELL ADHESION MOLECULE"/>
    <property type="match status" value="1"/>
</dbReference>
<dbReference type="GO" id="GO:0006954">
    <property type="term" value="P:inflammatory response"/>
    <property type="evidence" value="ECO:0007669"/>
    <property type="project" value="InterPro"/>
</dbReference>
<dbReference type="InterPro" id="IPR050119">
    <property type="entry name" value="CCR1-9-like"/>
</dbReference>
<evidence type="ECO:0000313" key="13">
    <source>
        <dbReference type="EMBL" id="KAJ1135710.1"/>
    </source>
</evidence>
<dbReference type="Pfam" id="PF00001">
    <property type="entry name" value="7tm_1"/>
    <property type="match status" value="1"/>
</dbReference>
<feature type="transmembrane region" description="Helical" evidence="11">
    <location>
        <begin position="179"/>
        <end position="197"/>
    </location>
</feature>
<dbReference type="PROSITE" id="PS00237">
    <property type="entry name" value="G_PROTEIN_RECEP_F1_1"/>
    <property type="match status" value="1"/>
</dbReference>
<dbReference type="InterPro" id="IPR001718">
    <property type="entry name" value="Chemokine_CCR7"/>
</dbReference>
<evidence type="ECO:0000256" key="10">
    <source>
        <dbReference type="RuleBase" id="RU000688"/>
    </source>
</evidence>
<dbReference type="FunFam" id="1.20.1070.10:FF:000035">
    <property type="entry name" value="C-C chemokine receptor type 6"/>
    <property type="match status" value="1"/>
</dbReference>
<keyword evidence="4 11" id="KW-1133">Transmembrane helix</keyword>
<keyword evidence="9 10" id="KW-0807">Transducer</keyword>
<keyword evidence="14" id="KW-1185">Reference proteome</keyword>
<evidence type="ECO:0000256" key="5">
    <source>
        <dbReference type="ARBA" id="ARBA00023040"/>
    </source>
</evidence>
<feature type="transmembrane region" description="Helical" evidence="11">
    <location>
        <begin position="70"/>
        <end position="92"/>
    </location>
</feature>
<keyword evidence="8" id="KW-0325">Glycoprotein</keyword>
<evidence type="ECO:0000259" key="12">
    <source>
        <dbReference type="PROSITE" id="PS50262"/>
    </source>
</evidence>
<dbReference type="CDD" id="cd15175">
    <property type="entry name" value="7tmA_CCR7"/>
    <property type="match status" value="1"/>
</dbReference>
<dbReference type="PRINTS" id="PR00657">
    <property type="entry name" value="CCCHEMOKINER"/>
</dbReference>
<keyword evidence="3 10" id="KW-0812">Transmembrane</keyword>
<evidence type="ECO:0000256" key="3">
    <source>
        <dbReference type="ARBA" id="ARBA00022692"/>
    </source>
</evidence>
<evidence type="ECO:0000256" key="4">
    <source>
        <dbReference type="ARBA" id="ARBA00022989"/>
    </source>
</evidence>
<dbReference type="GO" id="GO:0019722">
    <property type="term" value="P:calcium-mediated signaling"/>
    <property type="evidence" value="ECO:0007669"/>
    <property type="project" value="TreeGrafter"/>
</dbReference>
<gene>
    <name evidence="13" type="ORF">NDU88_002145</name>
</gene>
<evidence type="ECO:0000256" key="8">
    <source>
        <dbReference type="ARBA" id="ARBA00023180"/>
    </source>
</evidence>
<dbReference type="GO" id="GO:0035757">
    <property type="term" value="F:chemokine (C-C motif) ligand 19 binding"/>
    <property type="evidence" value="ECO:0007669"/>
    <property type="project" value="TreeGrafter"/>
</dbReference>
<proteinExistence type="inferred from homology"/>
<evidence type="ECO:0000256" key="9">
    <source>
        <dbReference type="ARBA" id="ARBA00023224"/>
    </source>
</evidence>
<dbReference type="SUPFAM" id="SSF81321">
    <property type="entry name" value="Family A G protein-coupled receptor-like"/>
    <property type="match status" value="1"/>
</dbReference>
<dbReference type="GO" id="GO:0035758">
    <property type="term" value="F:chemokine (C-C motif) ligand 21 binding"/>
    <property type="evidence" value="ECO:0007669"/>
    <property type="project" value="TreeGrafter"/>
</dbReference>
<dbReference type="InterPro" id="IPR000276">
    <property type="entry name" value="GPCR_Rhodpsn"/>
</dbReference>
<comment type="similarity">
    <text evidence="10">Belongs to the G-protein coupled receptor 1 family.</text>
</comment>
<sequence>MAQDNGAVMQASVWLAVISFQLCAGVQNTTDFFEIYDDDDPNSTLDYKNYESPCQKGDVRHFRAVFLPTMYAIICFVGLAGNGLVMLTYIYFKRLKTMTDLYLLNLALADILFLFTLPFWAVSIAQYWLFGDFFCKMIYCVFKMSFFGGMLLLMGISIDRYFCIVQAASAHRHRPQTAFIGKLSCILIWIVALILAIPELVHSGVKKTNNQYHCTITSFNIVNLTTGLKVSQVILGFLVPLLVMSFCYLMIVRTLLQARNFEKYKAIKVIIAVVIVFILFQLPHNSVLLAKTISTFNSTLDCERSKQMDIADDVTYSLACFRCCLNPFLYAFIGVKFRNDLFKLLKELGCLSQEQLLQWSTCRQHRRISVVMETETTTTFSP</sequence>
<dbReference type="GO" id="GO:0038117">
    <property type="term" value="F:C-C motif chemokine 19 receptor activity"/>
    <property type="evidence" value="ECO:0007669"/>
    <property type="project" value="TreeGrafter"/>
</dbReference>
<dbReference type="EMBL" id="JANPWB010000010">
    <property type="protein sequence ID" value="KAJ1135710.1"/>
    <property type="molecule type" value="Genomic_DNA"/>
</dbReference>
<keyword evidence="5 10" id="KW-0297">G-protein coupled receptor</keyword>
<organism evidence="13 14">
    <name type="scientific">Pleurodeles waltl</name>
    <name type="common">Iberian ribbed newt</name>
    <dbReference type="NCBI Taxonomy" id="8319"/>
    <lineage>
        <taxon>Eukaryota</taxon>
        <taxon>Metazoa</taxon>
        <taxon>Chordata</taxon>
        <taxon>Craniata</taxon>
        <taxon>Vertebrata</taxon>
        <taxon>Euteleostomi</taxon>
        <taxon>Amphibia</taxon>
        <taxon>Batrachia</taxon>
        <taxon>Caudata</taxon>
        <taxon>Salamandroidea</taxon>
        <taxon>Salamandridae</taxon>
        <taxon>Pleurodelinae</taxon>
        <taxon>Pleurodeles</taxon>
    </lineage>
</organism>
<feature type="transmembrane region" description="Helical" evidence="11">
    <location>
        <begin position="264"/>
        <end position="282"/>
    </location>
</feature>
<keyword evidence="7 10" id="KW-0675">Receptor</keyword>
<keyword evidence="6 11" id="KW-0472">Membrane</keyword>